<feature type="domain" description="Ku" evidence="4">
    <location>
        <begin position="55"/>
        <end position="185"/>
    </location>
</feature>
<accession>A0ABZ3D8H3</accession>
<protein>
    <recommendedName>
        <fullName evidence="2">Non-homologous end joining protein Ku</fullName>
    </recommendedName>
</protein>
<evidence type="ECO:0000256" key="3">
    <source>
        <dbReference type="SAM" id="MobiDB-lite"/>
    </source>
</evidence>
<feature type="compositionally biased region" description="Basic residues" evidence="3">
    <location>
        <begin position="267"/>
        <end position="279"/>
    </location>
</feature>
<proteinExistence type="inferred from homology"/>
<dbReference type="InterPro" id="IPR006164">
    <property type="entry name" value="DNA_bd_Ku70/Ku80"/>
</dbReference>
<keyword evidence="2" id="KW-0233">DNA recombination</keyword>
<dbReference type="Proteomes" id="UP001449795">
    <property type="component" value="Chromosome"/>
</dbReference>
<dbReference type="Gene3D" id="2.40.290.10">
    <property type="match status" value="1"/>
</dbReference>
<feature type="region of interest" description="Disordered" evidence="3">
    <location>
        <begin position="252"/>
        <end position="279"/>
    </location>
</feature>
<name>A0ABZ3D8H3_9PROT</name>
<keyword evidence="1 2" id="KW-0238">DNA-binding</keyword>
<organism evidence="5 6">
    <name type="scientific">Nguyenibacter vanlangensis</name>
    <dbReference type="NCBI Taxonomy" id="1216886"/>
    <lineage>
        <taxon>Bacteria</taxon>
        <taxon>Pseudomonadati</taxon>
        <taxon>Pseudomonadota</taxon>
        <taxon>Alphaproteobacteria</taxon>
        <taxon>Acetobacterales</taxon>
        <taxon>Acetobacteraceae</taxon>
        <taxon>Nguyenibacter</taxon>
    </lineage>
</organism>
<evidence type="ECO:0000313" key="5">
    <source>
        <dbReference type="EMBL" id="XAE44106.1"/>
    </source>
</evidence>
<dbReference type="HAMAP" id="MF_01875">
    <property type="entry name" value="Prokaryotic_Ku"/>
    <property type="match status" value="1"/>
</dbReference>
<evidence type="ECO:0000256" key="2">
    <source>
        <dbReference type="HAMAP-Rule" id="MF_01875"/>
    </source>
</evidence>
<dbReference type="InterPro" id="IPR009187">
    <property type="entry name" value="Prok_Ku"/>
</dbReference>
<keyword evidence="2" id="KW-0227">DNA damage</keyword>
<keyword evidence="2" id="KW-0234">DNA repair</keyword>
<dbReference type="NCBIfam" id="TIGR02772">
    <property type="entry name" value="Ku_bact"/>
    <property type="match status" value="1"/>
</dbReference>
<sequence>MTARANWRGTLRIGELDCPVALYTAVSTAERVAFHIINRATGHRVRRHYVDEATGEPVERDDQVKGYETEPGEYVILDADDIAEAVPDSDKILSVTAFVRSDEIDDLYMDRSYYLAAGTADARARHALVRDAMRARHVGALARTVLFRRVRTLLIQPEGDGLIATVLNTRDEIHPAQEAFADLPDLALDDDMIALAQQIIRSKSGHFDPTQFTDRYEAALGDLIRAKLAGRVPRAPPRRPAGQVIDLMAALRASAQSAPPARPASGHARRGKPQRRKAG</sequence>
<dbReference type="RefSeq" id="WP_342629418.1">
    <property type="nucleotide sequence ID" value="NZ_CP152276.1"/>
</dbReference>
<dbReference type="PANTHER" id="PTHR41251">
    <property type="entry name" value="NON-HOMOLOGOUS END JOINING PROTEIN KU"/>
    <property type="match status" value="1"/>
</dbReference>
<dbReference type="PIRSF" id="PIRSF006493">
    <property type="entry name" value="Prok_Ku"/>
    <property type="match status" value="1"/>
</dbReference>
<dbReference type="InterPro" id="IPR016194">
    <property type="entry name" value="SPOC-like_C_dom_sf"/>
</dbReference>
<dbReference type="SMART" id="SM00559">
    <property type="entry name" value="Ku78"/>
    <property type="match status" value="1"/>
</dbReference>
<dbReference type="PANTHER" id="PTHR41251:SF1">
    <property type="entry name" value="NON-HOMOLOGOUS END JOINING PROTEIN KU"/>
    <property type="match status" value="1"/>
</dbReference>
<feature type="compositionally biased region" description="Low complexity" evidence="3">
    <location>
        <begin position="252"/>
        <end position="265"/>
    </location>
</feature>
<comment type="subunit">
    <text evidence="2">Homodimer. Interacts with LigD.</text>
</comment>
<comment type="function">
    <text evidence="2">With LigD forms a non-homologous end joining (NHEJ) DNA repair enzyme, which repairs dsDNA breaks with reduced fidelity. Binds linear dsDNA with 5'- and 3'- overhangs but not closed circular dsDNA nor ssDNA. Recruits and stimulates the ligase activity of LigD.</text>
</comment>
<reference evidence="5 6" key="1">
    <citation type="submission" date="2024-04" db="EMBL/GenBank/DDBJ databases">
        <title>Complete genome sequence of Nguyenibacter vanlangesis HBCM-1154, a strain capable of nitrogen fixation, IAA production, and phosphorus solubilization isolated from sugarcane soil.</title>
        <authorList>
            <person name="MY HANH P."/>
        </authorList>
    </citation>
    <scope>NUCLEOTIDE SEQUENCE [LARGE SCALE GENOMIC DNA]</scope>
    <source>
        <strain evidence="5 6">HBCM 1154</strain>
    </source>
</reference>
<comment type="similarity">
    <text evidence="2">Belongs to the prokaryotic Ku family.</text>
</comment>
<keyword evidence="6" id="KW-1185">Reference proteome</keyword>
<evidence type="ECO:0000256" key="1">
    <source>
        <dbReference type="ARBA" id="ARBA00023125"/>
    </source>
</evidence>
<evidence type="ECO:0000313" key="6">
    <source>
        <dbReference type="Proteomes" id="UP001449795"/>
    </source>
</evidence>
<evidence type="ECO:0000259" key="4">
    <source>
        <dbReference type="SMART" id="SM00559"/>
    </source>
</evidence>
<gene>
    <name evidence="2" type="primary">ku</name>
    <name evidence="5" type="ORF">AAC691_06640</name>
</gene>
<dbReference type="SUPFAM" id="SSF100939">
    <property type="entry name" value="SPOC domain-like"/>
    <property type="match status" value="1"/>
</dbReference>
<dbReference type="Pfam" id="PF02735">
    <property type="entry name" value="Ku"/>
    <property type="match status" value="1"/>
</dbReference>
<dbReference type="EMBL" id="CP152276">
    <property type="protein sequence ID" value="XAE44106.1"/>
    <property type="molecule type" value="Genomic_DNA"/>
</dbReference>